<gene>
    <name evidence="2" type="ORF">CP557_01590</name>
</gene>
<dbReference type="RefSeq" id="WP_097378290.1">
    <property type="nucleotide sequence ID" value="NZ_NXNI01000001.1"/>
</dbReference>
<reference evidence="2 3" key="1">
    <citation type="submission" date="2017-09" db="EMBL/GenBank/DDBJ databases">
        <title>Genome sequences of Natrinema ejinorence JCM 13890T.</title>
        <authorList>
            <person name="Roh S.W."/>
            <person name="Kim Y.B."/>
            <person name="Kim J.Y."/>
        </authorList>
    </citation>
    <scope>NUCLEOTIDE SEQUENCE [LARGE SCALE GENOMIC DNA]</scope>
    <source>
        <strain evidence="2 3">JCM 13890</strain>
    </source>
</reference>
<dbReference type="Proteomes" id="UP000219689">
    <property type="component" value="Unassembled WGS sequence"/>
</dbReference>
<evidence type="ECO:0000256" key="1">
    <source>
        <dbReference type="SAM" id="MobiDB-lite"/>
    </source>
</evidence>
<keyword evidence="3" id="KW-1185">Reference proteome</keyword>
<comment type="caution">
    <text evidence="2">The sequence shown here is derived from an EMBL/GenBank/DDBJ whole genome shotgun (WGS) entry which is preliminary data.</text>
</comment>
<feature type="compositionally biased region" description="Acidic residues" evidence="1">
    <location>
        <begin position="228"/>
        <end position="238"/>
    </location>
</feature>
<protein>
    <submittedName>
        <fullName evidence="2">Uncharacterized protein</fullName>
    </submittedName>
</protein>
<dbReference type="AlphaFoldDB" id="A0A2A5QRF2"/>
<sequence length="247" mass="28202">MIDGTLAFLQETADEPLANYHDTHRALHVESAVSYLDDELTVQRGQVAGRVPKEEEIVGMDGHEIEVERETRKRTVASDWIADVQDGGWVVSERTHTPPKNDEHLEVDWPFTEFVKRTGFGIDPVGFSPAEFVRQQRDAGRDYTIEMASREYNMDDVSIEWGKGALKKDGVKSNVGVALTTHWRDMFVRLVVYGSGYFAIWEPEGMTVEEFARFVDEEIVPVAYVLEDEESEEETDQDTLERERVEA</sequence>
<dbReference type="EMBL" id="NXNI01000001">
    <property type="protein sequence ID" value="PCR89343.1"/>
    <property type="molecule type" value="Genomic_DNA"/>
</dbReference>
<evidence type="ECO:0000313" key="3">
    <source>
        <dbReference type="Proteomes" id="UP000219689"/>
    </source>
</evidence>
<proteinExistence type="predicted"/>
<evidence type="ECO:0000313" key="2">
    <source>
        <dbReference type="EMBL" id="PCR89343.1"/>
    </source>
</evidence>
<accession>A0A2A5QRF2</accession>
<name>A0A2A5QRF2_9EURY</name>
<feature type="region of interest" description="Disordered" evidence="1">
    <location>
        <begin position="228"/>
        <end position="247"/>
    </location>
</feature>
<organism evidence="2 3">
    <name type="scientific">Natrinema ejinorense</name>
    <dbReference type="NCBI Taxonomy" id="373386"/>
    <lineage>
        <taxon>Archaea</taxon>
        <taxon>Methanobacteriati</taxon>
        <taxon>Methanobacteriota</taxon>
        <taxon>Stenosarchaea group</taxon>
        <taxon>Halobacteria</taxon>
        <taxon>Halobacteriales</taxon>
        <taxon>Natrialbaceae</taxon>
        <taxon>Natrinema</taxon>
    </lineage>
</organism>
<dbReference type="OrthoDB" id="175276at2157"/>